<dbReference type="SUPFAM" id="SSF47413">
    <property type="entry name" value="lambda repressor-like DNA-binding domains"/>
    <property type="match status" value="1"/>
</dbReference>
<dbReference type="Pfam" id="PF06114">
    <property type="entry name" value="Peptidase_M78"/>
    <property type="match status" value="1"/>
</dbReference>
<dbReference type="InterPro" id="IPR010359">
    <property type="entry name" value="IrrE_HExxH"/>
</dbReference>
<dbReference type="PANTHER" id="PTHR43236">
    <property type="entry name" value="ANTITOXIN HIGA1"/>
    <property type="match status" value="1"/>
</dbReference>
<dbReference type="Gene3D" id="1.10.10.2910">
    <property type="match status" value="1"/>
</dbReference>
<accession>A0A562V5H1</accession>
<gene>
    <name evidence="2" type="ORF">JN12_03973</name>
</gene>
<sequence>MKQEPVSGIQPAVLKWARLSLGLAVCDVARKLKREETEIEEWESGSSAPTYPQLEKLAYEIYKRPLAVFFLPAPPQETTPAKEFRSLPDADLQQLLPDTHLHIRRAHAFQLALSELFGGQNPAAQPIWNNIKLQTDNAIIVQAEKIRHALGISLKDQIKWKDDDLALKQWRLALENAGIFVFKDSFKQKAISGFCLSHDSFPVVYLNNSTTKTRQIFSLMHELSHLLLSINGISKFDKSYINDLSQNEKTIEQFCNAISAEILIPIADFNEQTKCLEDIEHLDESVFAELARRYGVSREAILRRFFDQGRVGQKCYEEKSEYWKGQQKRGGSGNYYATQNTYLSERFAKEVVTRYYRRQLSVEQASDLLGIKPKNFPGLEQRIMQGGAA</sequence>
<dbReference type="RefSeq" id="WP_145026129.1">
    <property type="nucleotide sequence ID" value="NZ_VLLN01000047.1"/>
</dbReference>
<protein>
    <submittedName>
        <fullName evidence="2">Zn-dependent peptidase ImmA (M78 family)</fullName>
    </submittedName>
</protein>
<dbReference type="AlphaFoldDB" id="A0A562V5H1"/>
<dbReference type="GO" id="GO:0003677">
    <property type="term" value="F:DNA binding"/>
    <property type="evidence" value="ECO:0007669"/>
    <property type="project" value="InterPro"/>
</dbReference>
<dbReference type="Proteomes" id="UP000319449">
    <property type="component" value="Unassembled WGS sequence"/>
</dbReference>
<dbReference type="InterPro" id="IPR052345">
    <property type="entry name" value="Rad_response_metalloprotease"/>
</dbReference>
<dbReference type="PANTHER" id="PTHR43236:SF2">
    <property type="entry name" value="BLL0069 PROTEIN"/>
    <property type="match status" value="1"/>
</dbReference>
<evidence type="ECO:0000313" key="2">
    <source>
        <dbReference type="EMBL" id="TWJ13123.1"/>
    </source>
</evidence>
<name>A0A562V5H1_9BACT</name>
<reference evidence="2 3" key="1">
    <citation type="submission" date="2019-07" db="EMBL/GenBank/DDBJ databases">
        <title>Genomic Encyclopedia of Archaeal and Bacterial Type Strains, Phase II (KMG-II): from individual species to whole genera.</title>
        <authorList>
            <person name="Goeker M."/>
        </authorList>
    </citation>
    <scope>NUCLEOTIDE SEQUENCE [LARGE SCALE GENOMIC DNA]</scope>
    <source>
        <strain evidence="2 3">ATCC BAA-1139</strain>
    </source>
</reference>
<evidence type="ECO:0000313" key="3">
    <source>
        <dbReference type="Proteomes" id="UP000319449"/>
    </source>
</evidence>
<proteinExistence type="predicted"/>
<organism evidence="2 3">
    <name type="scientific">Geobacter argillaceus</name>
    <dbReference type="NCBI Taxonomy" id="345631"/>
    <lineage>
        <taxon>Bacteria</taxon>
        <taxon>Pseudomonadati</taxon>
        <taxon>Thermodesulfobacteriota</taxon>
        <taxon>Desulfuromonadia</taxon>
        <taxon>Geobacterales</taxon>
        <taxon>Geobacteraceae</taxon>
        <taxon>Geobacter</taxon>
    </lineage>
</organism>
<evidence type="ECO:0000259" key="1">
    <source>
        <dbReference type="Pfam" id="PF06114"/>
    </source>
</evidence>
<dbReference type="InterPro" id="IPR010982">
    <property type="entry name" value="Lambda_DNA-bd_dom_sf"/>
</dbReference>
<feature type="domain" description="IrrE N-terminal-like" evidence="1">
    <location>
        <begin position="175"/>
        <end position="305"/>
    </location>
</feature>
<dbReference type="OrthoDB" id="9796786at2"/>
<dbReference type="EMBL" id="VLLN01000047">
    <property type="protein sequence ID" value="TWJ13123.1"/>
    <property type="molecule type" value="Genomic_DNA"/>
</dbReference>
<comment type="caution">
    <text evidence="2">The sequence shown here is derived from an EMBL/GenBank/DDBJ whole genome shotgun (WGS) entry which is preliminary data.</text>
</comment>
<keyword evidence="3" id="KW-1185">Reference proteome</keyword>